<reference evidence="2 3" key="1">
    <citation type="journal article" date="2010" name="Int. J. Syst. Evol. Microbiol.">
        <title>Bacillus horneckiae sp. nov., isolated from a spacecraft-assembly clean room.</title>
        <authorList>
            <person name="Vaishampayan P."/>
            <person name="Probst A."/>
            <person name="Krishnamurthi S."/>
            <person name="Ghosh S."/>
            <person name="Osman S."/>
            <person name="McDowall A."/>
            <person name="Ruckmani A."/>
            <person name="Mayilraj S."/>
            <person name="Venkateswaran K."/>
        </authorList>
    </citation>
    <scope>NUCLEOTIDE SEQUENCE [LARGE SCALE GENOMIC DNA]</scope>
    <source>
        <strain evidence="3">1PO1SC</strain>
    </source>
</reference>
<sequence length="136" mass="15538">MAKCPYSWCSWYGTYFCSSPTNPTNKDGKKGNVVGAPNNAREHIETFCFDSEACDVCEYHPSYYIAPEPPEEVAVTIEEVNPETVEIEEDKELKEAIKESPDDKTTEDKKQKFFCRYCGEKIPTDSRFCSYCGEKL</sequence>
<dbReference type="AlphaFoldDB" id="A0A2N0ZN15"/>
<gene>
    <name evidence="2" type="ORF">CWS20_00910</name>
</gene>
<accession>A0A2N0ZN15</accession>
<dbReference type="Proteomes" id="UP000233343">
    <property type="component" value="Unassembled WGS sequence"/>
</dbReference>
<protein>
    <recommendedName>
        <fullName evidence="1">Zinc-ribbon domain-containing protein</fullName>
    </recommendedName>
</protein>
<dbReference type="Pfam" id="PF13240">
    <property type="entry name" value="Zn_Ribbon_1"/>
    <property type="match status" value="1"/>
</dbReference>
<keyword evidence="3" id="KW-1185">Reference proteome</keyword>
<proteinExistence type="predicted"/>
<dbReference type="EMBL" id="PISD01000003">
    <property type="protein sequence ID" value="PKG30887.1"/>
    <property type="molecule type" value="Genomic_DNA"/>
</dbReference>
<dbReference type="RefSeq" id="WP_101226197.1">
    <property type="nucleotide sequence ID" value="NZ_JARSFA010000023.1"/>
</dbReference>
<organism evidence="2 3">
    <name type="scientific">Cytobacillus horneckiae</name>
    <dbReference type="NCBI Taxonomy" id="549687"/>
    <lineage>
        <taxon>Bacteria</taxon>
        <taxon>Bacillati</taxon>
        <taxon>Bacillota</taxon>
        <taxon>Bacilli</taxon>
        <taxon>Bacillales</taxon>
        <taxon>Bacillaceae</taxon>
        <taxon>Cytobacillus</taxon>
    </lineage>
</organism>
<comment type="caution">
    <text evidence="2">The sequence shown here is derived from an EMBL/GenBank/DDBJ whole genome shotgun (WGS) entry which is preliminary data.</text>
</comment>
<evidence type="ECO:0000313" key="2">
    <source>
        <dbReference type="EMBL" id="PKG30887.1"/>
    </source>
</evidence>
<dbReference type="InterPro" id="IPR026870">
    <property type="entry name" value="Zinc_ribbon_dom"/>
</dbReference>
<evidence type="ECO:0000259" key="1">
    <source>
        <dbReference type="Pfam" id="PF13240"/>
    </source>
</evidence>
<evidence type="ECO:0000313" key="3">
    <source>
        <dbReference type="Proteomes" id="UP000233343"/>
    </source>
</evidence>
<name>A0A2N0ZN15_9BACI</name>
<feature type="domain" description="Zinc-ribbon" evidence="1">
    <location>
        <begin position="114"/>
        <end position="136"/>
    </location>
</feature>